<sequence length="278" mass="31039">MASEAVALPMQLRRLLPLKHQLSGLESEVVEARGALEVVLNSDETMALMGLSIRAKSGGKVDVARHEAVETILVAYRRALNGLLYQIKQAHEEVDNTQELLAMSLDSHRNSILQLNMRVSIATLALTGMAVPAGILGMNLTNGLEDIQGAFWVVTGSLYLLGGGAWLALGLWLERGLKSEGRKHADQLAALRRIISPQLQRDLERVLRKMQHAKPTVKFSRDSLRDAFAAMPGRPPLSEEDLDIIFHYIDQDLTGDIDYREYIEILKHQPKPRHRPNY</sequence>
<evidence type="ECO:0000256" key="9">
    <source>
        <dbReference type="SAM" id="Phobius"/>
    </source>
</evidence>
<keyword evidence="2" id="KW-0813">Transport</keyword>
<evidence type="ECO:0000256" key="7">
    <source>
        <dbReference type="ARBA" id="ARBA00023065"/>
    </source>
</evidence>
<evidence type="ECO:0000259" key="10">
    <source>
        <dbReference type="PROSITE" id="PS50222"/>
    </source>
</evidence>
<evidence type="ECO:0000256" key="8">
    <source>
        <dbReference type="ARBA" id="ARBA00023136"/>
    </source>
</evidence>
<dbReference type="InterPro" id="IPR039204">
    <property type="entry name" value="MRS2-like"/>
</dbReference>
<evidence type="ECO:0000256" key="3">
    <source>
        <dbReference type="ARBA" id="ARBA00022692"/>
    </source>
</evidence>
<dbReference type="SUPFAM" id="SSF47473">
    <property type="entry name" value="EF-hand"/>
    <property type="match status" value="1"/>
</dbReference>
<dbReference type="InterPro" id="IPR011992">
    <property type="entry name" value="EF-hand-dom_pair"/>
</dbReference>
<dbReference type="PANTHER" id="PTHR13890:SF0">
    <property type="entry name" value="MAGNESIUM TRANSPORTER MRS2 HOMOLOG, MITOCHONDRIAL"/>
    <property type="match status" value="1"/>
</dbReference>
<dbReference type="GO" id="GO:0015095">
    <property type="term" value="F:magnesium ion transmembrane transporter activity"/>
    <property type="evidence" value="ECO:0007669"/>
    <property type="project" value="TreeGrafter"/>
</dbReference>
<proteinExistence type="predicted"/>
<dbReference type="GO" id="GO:0016020">
    <property type="term" value="C:membrane"/>
    <property type="evidence" value="ECO:0007669"/>
    <property type="project" value="UniProtKB-SubCell"/>
</dbReference>
<dbReference type="PANTHER" id="PTHR13890">
    <property type="entry name" value="RNA SPLICING PROTEIN MRS2, MITOCHONDRIAL"/>
    <property type="match status" value="1"/>
</dbReference>
<gene>
    <name evidence="11" type="ORF">HAND00432_LOCUS23241</name>
</gene>
<keyword evidence="3 9" id="KW-0812">Transmembrane</keyword>
<dbReference type="GO" id="GO:0005509">
    <property type="term" value="F:calcium ion binding"/>
    <property type="evidence" value="ECO:0007669"/>
    <property type="project" value="InterPro"/>
</dbReference>
<dbReference type="InterPro" id="IPR002048">
    <property type="entry name" value="EF_hand_dom"/>
</dbReference>
<accession>A0A7S1ECP4</accession>
<dbReference type="Gene3D" id="1.10.238.10">
    <property type="entry name" value="EF-hand"/>
    <property type="match status" value="1"/>
</dbReference>
<evidence type="ECO:0000256" key="2">
    <source>
        <dbReference type="ARBA" id="ARBA00022448"/>
    </source>
</evidence>
<reference evidence="11" key="1">
    <citation type="submission" date="2021-01" db="EMBL/GenBank/DDBJ databases">
        <authorList>
            <person name="Corre E."/>
            <person name="Pelletier E."/>
            <person name="Niang G."/>
            <person name="Scheremetjew M."/>
            <person name="Finn R."/>
            <person name="Kale V."/>
            <person name="Holt S."/>
            <person name="Cochrane G."/>
            <person name="Meng A."/>
            <person name="Brown T."/>
            <person name="Cohen L."/>
        </authorList>
    </citation>
    <scope>NUCLEOTIDE SEQUENCE</scope>
    <source>
        <strain evidence="11">CCMP644</strain>
    </source>
</reference>
<protein>
    <recommendedName>
        <fullName evidence="10">EF-hand domain-containing protein</fullName>
    </recommendedName>
</protein>
<keyword evidence="7" id="KW-0406">Ion transport</keyword>
<dbReference type="Gene3D" id="1.20.58.340">
    <property type="entry name" value="Magnesium transport protein CorA, transmembrane region"/>
    <property type="match status" value="1"/>
</dbReference>
<evidence type="ECO:0000256" key="1">
    <source>
        <dbReference type="ARBA" id="ARBA00004141"/>
    </source>
</evidence>
<evidence type="ECO:0000256" key="4">
    <source>
        <dbReference type="ARBA" id="ARBA00022842"/>
    </source>
</evidence>
<feature type="transmembrane region" description="Helical" evidence="9">
    <location>
        <begin position="150"/>
        <end position="173"/>
    </location>
</feature>
<keyword evidence="6 9" id="KW-1133">Transmembrane helix</keyword>
<evidence type="ECO:0000313" key="11">
    <source>
        <dbReference type="EMBL" id="CAD8972240.1"/>
    </source>
</evidence>
<dbReference type="AlphaFoldDB" id="A0A7S1ECP4"/>
<dbReference type="Pfam" id="PF22099">
    <property type="entry name" value="MRS2-like"/>
    <property type="match status" value="1"/>
</dbReference>
<keyword evidence="5" id="KW-0809">Transit peptide</keyword>
<dbReference type="EMBL" id="HBFX01038607">
    <property type="protein sequence ID" value="CAD8972240.1"/>
    <property type="molecule type" value="Transcribed_RNA"/>
</dbReference>
<evidence type="ECO:0000256" key="6">
    <source>
        <dbReference type="ARBA" id="ARBA00022989"/>
    </source>
</evidence>
<keyword evidence="8 9" id="KW-0472">Membrane</keyword>
<feature type="transmembrane region" description="Helical" evidence="9">
    <location>
        <begin position="119"/>
        <end position="138"/>
    </location>
</feature>
<comment type="subcellular location">
    <subcellularLocation>
        <location evidence="1">Membrane</location>
        <topology evidence="1">Multi-pass membrane protein</topology>
    </subcellularLocation>
</comment>
<feature type="domain" description="EF-hand" evidence="10">
    <location>
        <begin position="237"/>
        <end position="272"/>
    </location>
</feature>
<organism evidence="11">
    <name type="scientific">Hemiselmis andersenii</name>
    <name type="common">Cryptophyte alga</name>
    <dbReference type="NCBI Taxonomy" id="464988"/>
    <lineage>
        <taxon>Eukaryota</taxon>
        <taxon>Cryptophyceae</taxon>
        <taxon>Cryptomonadales</taxon>
        <taxon>Hemiselmidaceae</taxon>
        <taxon>Hemiselmis</taxon>
    </lineage>
</organism>
<dbReference type="PROSITE" id="PS50222">
    <property type="entry name" value="EF_HAND_2"/>
    <property type="match status" value="1"/>
</dbReference>
<name>A0A7S1ECP4_HEMAN</name>
<keyword evidence="4" id="KW-0460">Magnesium</keyword>
<evidence type="ECO:0000256" key="5">
    <source>
        <dbReference type="ARBA" id="ARBA00022946"/>
    </source>
</evidence>